<gene>
    <name evidence="1" type="ordered locus">Rfer_0029</name>
</gene>
<dbReference type="KEGG" id="rfr:Rfer_0029"/>
<dbReference type="STRING" id="338969.Rfer_0029"/>
<sequence>MSEIDQNDRRMLETAIAILTDQYQENGEFNEHIDAEEPVVIGESEYLRSSVLFWVDPEAYEVEKENWQRSESDAKHEKALELIRSNGVVGLVEDMLLAVERGRVVPFVGAGLSKPLGMPLWGDALTQLLGRLPGADAPKIQALIASGQYLEAAQELAAYDKVQTSHFVKTTYRASQLKLKAGPLQHLPRFARGCIVTTNFDDAIEKTYEGATHQGKQLVFDAYMHGTQENKFFSRLVRGDRCLLKLHGDAESEATHILTAEQYELAYGQPFDFQKSLPKALRQIYISQSLLFLGCGLEQDWTMELFKAARDSDGYQVPNHYAIVEAPVDVKVKQQKETRLLDLNIQPIWYPNGEHQMVENVIDLVADVAEKRFVFKG</sequence>
<proteinExistence type="predicted"/>
<dbReference type="AlphaFoldDB" id="Q223H0"/>
<dbReference type="HOGENOM" id="CLU_064902_0_0_4"/>
<dbReference type="eggNOG" id="COG0846">
    <property type="taxonomic scope" value="Bacteria"/>
</dbReference>
<reference evidence="2" key="1">
    <citation type="submission" date="2006-02" db="EMBL/GenBank/DDBJ databases">
        <title>Complete sequence of chromosome of Rhodoferax ferrireducens DSM 15236.</title>
        <authorList>
            <person name="Copeland A."/>
            <person name="Lucas S."/>
            <person name="Lapidus A."/>
            <person name="Barry K."/>
            <person name="Detter J.C."/>
            <person name="Glavina del Rio T."/>
            <person name="Hammon N."/>
            <person name="Israni S."/>
            <person name="Pitluck S."/>
            <person name="Brettin T."/>
            <person name="Bruce D."/>
            <person name="Han C."/>
            <person name="Tapia R."/>
            <person name="Gilna P."/>
            <person name="Kiss H."/>
            <person name="Schmutz J."/>
            <person name="Larimer F."/>
            <person name="Land M."/>
            <person name="Kyrpides N."/>
            <person name="Ivanova N."/>
            <person name="Richardson P."/>
        </authorList>
    </citation>
    <scope>NUCLEOTIDE SEQUENCE [LARGE SCALE GENOMIC DNA]</scope>
    <source>
        <strain evidence="2">ATCC BAA-621 / DSM 15236 / T118</strain>
    </source>
</reference>
<evidence type="ECO:0000313" key="2">
    <source>
        <dbReference type="Proteomes" id="UP000008332"/>
    </source>
</evidence>
<keyword evidence="2" id="KW-1185">Reference proteome</keyword>
<evidence type="ECO:0000313" key="1">
    <source>
        <dbReference type="EMBL" id="ABD67791.1"/>
    </source>
</evidence>
<dbReference type="InterPro" id="IPR029035">
    <property type="entry name" value="DHS-like_NAD/FAD-binding_dom"/>
</dbReference>
<accession>Q223H0</accession>
<dbReference type="Proteomes" id="UP000008332">
    <property type="component" value="Chromosome"/>
</dbReference>
<protein>
    <submittedName>
        <fullName evidence="1">Uncharacterized protein</fullName>
    </submittedName>
</protein>
<organism evidence="1 2">
    <name type="scientific">Albidiferax ferrireducens (strain ATCC BAA-621 / DSM 15236 / T118)</name>
    <name type="common">Rhodoferax ferrireducens</name>
    <dbReference type="NCBI Taxonomy" id="338969"/>
    <lineage>
        <taxon>Bacteria</taxon>
        <taxon>Pseudomonadati</taxon>
        <taxon>Pseudomonadota</taxon>
        <taxon>Betaproteobacteria</taxon>
        <taxon>Burkholderiales</taxon>
        <taxon>Comamonadaceae</taxon>
        <taxon>Rhodoferax</taxon>
    </lineage>
</organism>
<dbReference type="Pfam" id="PF13289">
    <property type="entry name" value="SIR2_2"/>
    <property type="match status" value="1"/>
</dbReference>
<dbReference type="RefSeq" id="WP_011462364.1">
    <property type="nucleotide sequence ID" value="NC_007908.1"/>
</dbReference>
<name>Q223H0_ALBFT</name>
<dbReference type="SUPFAM" id="SSF52467">
    <property type="entry name" value="DHS-like NAD/FAD-binding domain"/>
    <property type="match status" value="1"/>
</dbReference>
<dbReference type="EMBL" id="CP000267">
    <property type="protein sequence ID" value="ABD67791.1"/>
    <property type="molecule type" value="Genomic_DNA"/>
</dbReference>